<dbReference type="EMBL" id="UYWY01005579">
    <property type="protein sequence ID" value="VDM29593.1"/>
    <property type="molecule type" value="Genomic_DNA"/>
</dbReference>
<dbReference type="InterPro" id="IPR000884">
    <property type="entry name" value="TSP1_rpt"/>
</dbReference>
<feature type="compositionally biased region" description="Low complexity" evidence="1">
    <location>
        <begin position="130"/>
        <end position="144"/>
    </location>
</feature>
<evidence type="ECO:0000256" key="1">
    <source>
        <dbReference type="SAM" id="MobiDB-lite"/>
    </source>
</evidence>
<organism evidence="3 4">
    <name type="scientific">Toxocara canis</name>
    <name type="common">Canine roundworm</name>
    <dbReference type="NCBI Taxonomy" id="6265"/>
    <lineage>
        <taxon>Eukaryota</taxon>
        <taxon>Metazoa</taxon>
        <taxon>Ecdysozoa</taxon>
        <taxon>Nematoda</taxon>
        <taxon>Chromadorea</taxon>
        <taxon>Rhabditida</taxon>
        <taxon>Spirurina</taxon>
        <taxon>Ascaridomorpha</taxon>
        <taxon>Ascaridoidea</taxon>
        <taxon>Toxocaridae</taxon>
        <taxon>Toxocara</taxon>
    </lineage>
</organism>
<name>A0A183U5V6_TOXCA</name>
<protein>
    <submittedName>
        <fullName evidence="2 4">Uncharacterized protein</fullName>
    </submittedName>
</protein>
<reference evidence="2 3" key="2">
    <citation type="submission" date="2018-11" db="EMBL/GenBank/DDBJ databases">
        <authorList>
            <consortium name="Pathogen Informatics"/>
        </authorList>
    </citation>
    <scope>NUCLEOTIDE SEQUENCE [LARGE SCALE GENOMIC DNA]</scope>
</reference>
<dbReference type="SUPFAM" id="SSF82895">
    <property type="entry name" value="TSP-1 type 1 repeat"/>
    <property type="match status" value="1"/>
</dbReference>
<dbReference type="PROSITE" id="PS50092">
    <property type="entry name" value="TSP1"/>
    <property type="match status" value="1"/>
</dbReference>
<dbReference type="InterPro" id="IPR036383">
    <property type="entry name" value="TSP1_rpt_sf"/>
</dbReference>
<proteinExistence type="predicted"/>
<feature type="compositionally biased region" description="Polar residues" evidence="1">
    <location>
        <begin position="116"/>
        <end position="127"/>
    </location>
</feature>
<dbReference type="AlphaFoldDB" id="A0A183U5V6"/>
<sequence length="144" mass="16896">MRNHRNSSVAINTSALNHQPYGKCHLGLMYCPVTCGGGVQRRNVWCEDQKTRERVADAECSSVEKPSGARECAIEKCRFMSPLNDHFYKWHSGNWTPVRRNKMAAAARRRRPPIFDNNQTRRLSFQQKWRPAPRMRQPPQFRRQ</sequence>
<evidence type="ECO:0000313" key="2">
    <source>
        <dbReference type="EMBL" id="VDM29593.1"/>
    </source>
</evidence>
<gene>
    <name evidence="2" type="ORF">TCNE_LOCUS3876</name>
</gene>
<evidence type="ECO:0000313" key="4">
    <source>
        <dbReference type="WBParaSite" id="TCNE_0000387601-mRNA-1"/>
    </source>
</evidence>
<dbReference type="WBParaSite" id="TCNE_0000387601-mRNA-1">
    <property type="protein sequence ID" value="TCNE_0000387601-mRNA-1"/>
    <property type="gene ID" value="TCNE_0000387601"/>
</dbReference>
<dbReference type="Proteomes" id="UP000050794">
    <property type="component" value="Unassembled WGS sequence"/>
</dbReference>
<feature type="region of interest" description="Disordered" evidence="1">
    <location>
        <begin position="114"/>
        <end position="144"/>
    </location>
</feature>
<accession>A0A183U5V6</accession>
<evidence type="ECO:0000313" key="3">
    <source>
        <dbReference type="Proteomes" id="UP000050794"/>
    </source>
</evidence>
<dbReference type="Pfam" id="PF19030">
    <property type="entry name" value="TSP1_ADAMTS"/>
    <property type="match status" value="1"/>
</dbReference>
<reference evidence="4" key="1">
    <citation type="submission" date="2016-06" db="UniProtKB">
        <authorList>
            <consortium name="WormBaseParasite"/>
        </authorList>
    </citation>
    <scope>IDENTIFICATION</scope>
</reference>
<keyword evidence="3" id="KW-1185">Reference proteome</keyword>
<dbReference type="Gene3D" id="2.20.100.10">
    <property type="entry name" value="Thrombospondin type-1 (TSP1) repeat"/>
    <property type="match status" value="1"/>
</dbReference>